<dbReference type="SUPFAM" id="SSF54236">
    <property type="entry name" value="Ubiquitin-like"/>
    <property type="match status" value="1"/>
</dbReference>
<dbReference type="PANTHER" id="PTHR15316:SF1">
    <property type="entry name" value="SPLICING FACTOR 3A SUBUNIT 1"/>
    <property type="match status" value="1"/>
</dbReference>
<feature type="compositionally biased region" description="Acidic residues" evidence="14">
    <location>
        <begin position="295"/>
        <end position="305"/>
    </location>
</feature>
<feature type="compositionally biased region" description="Low complexity" evidence="14">
    <location>
        <begin position="499"/>
        <end position="514"/>
    </location>
</feature>
<evidence type="ECO:0000256" key="9">
    <source>
        <dbReference type="ARBA" id="ARBA00023187"/>
    </source>
</evidence>
<feature type="region of interest" description="Disordered" evidence="14">
    <location>
        <begin position="1"/>
        <end position="25"/>
    </location>
</feature>
<dbReference type="SUPFAM" id="SSF109905">
    <property type="entry name" value="Surp module (SWAP domain)"/>
    <property type="match status" value="2"/>
</dbReference>
<feature type="region of interest" description="Disordered" evidence="14">
    <location>
        <begin position="287"/>
        <end position="348"/>
    </location>
</feature>
<keyword evidence="3" id="KW-0597">Phosphoprotein</keyword>
<reference evidence="17 18" key="1">
    <citation type="journal article" date="2008" name="Nature">
        <title>The Trichoplax genome and the nature of placozoans.</title>
        <authorList>
            <person name="Srivastava M."/>
            <person name="Begovic E."/>
            <person name="Chapman J."/>
            <person name="Putnam N.H."/>
            <person name="Hellsten U."/>
            <person name="Kawashima T."/>
            <person name="Kuo A."/>
            <person name="Mitros T."/>
            <person name="Salamov A."/>
            <person name="Carpenter M.L."/>
            <person name="Signorovitch A.Y."/>
            <person name="Moreno M.A."/>
            <person name="Kamm K."/>
            <person name="Grimwood J."/>
            <person name="Schmutz J."/>
            <person name="Shapiro H."/>
            <person name="Grigoriev I.V."/>
            <person name="Buss L.W."/>
            <person name="Schierwater B."/>
            <person name="Dellaporta S.L."/>
            <person name="Rokhsar D.S."/>
        </authorList>
    </citation>
    <scope>NUCLEOTIDE SEQUENCE [LARGE SCALE GENOMIC DNA]</scope>
    <source>
        <strain evidence="17 18">Grell-BS-1999</strain>
    </source>
</reference>
<gene>
    <name evidence="17" type="ORF">TRIADDRAFT_19623</name>
</gene>
<dbReference type="CTD" id="6749105"/>
<comment type="subunit">
    <text evidence="12">Component of the 17S U2 SnRNP complex, a ribonucleoprotein complex that contains small nuclear RNA (snRNA) U2 and a number of specific proteins. Part of the SF3A subcomplex of the 17S U2 SnRNP complex which is composed of three subunits; SF3A3/SAP61, SF3A2/SAP62 and SF3A1/SAP114. SF3A associates with the splicing factor SF3B and a 12S RNA unit to form the mature 17S U2 small nuclear ribonucleoprotein complex (17S U2 snRNP). SF3A1 functions as a scaffold that interacts directly with both SF3A2 and SF3A3. Identified in the spliceosome 'E' complex, a precursor of the spliceosome 'A' complex. Identified in the spliceosome 'A' and 'B' complexes. Identified in the spliceosome 'C' complex. Interacts with P2RX6; resulting in a reduction of the splicing activity.</text>
</comment>
<dbReference type="STRING" id="10228.B3RL27"/>
<dbReference type="SMART" id="SM00213">
    <property type="entry name" value="UBQ"/>
    <property type="match status" value="1"/>
</dbReference>
<feature type="region of interest" description="Disordered" evidence="14">
    <location>
        <begin position="477"/>
        <end position="572"/>
    </location>
</feature>
<proteinExistence type="predicted"/>
<evidence type="ECO:0000256" key="14">
    <source>
        <dbReference type="SAM" id="MobiDB-lite"/>
    </source>
</evidence>
<dbReference type="FunFam" id="1.10.10.790:FF:000002">
    <property type="entry name" value="Splicing factor 3A subunit 1"/>
    <property type="match status" value="1"/>
</dbReference>
<dbReference type="EMBL" id="DS985241">
    <property type="protein sequence ID" value="EDV29477.1"/>
    <property type="molecule type" value="Genomic_DNA"/>
</dbReference>
<dbReference type="PhylomeDB" id="B3RL27"/>
<dbReference type="InterPro" id="IPR000061">
    <property type="entry name" value="Surp"/>
</dbReference>
<dbReference type="AlphaFoldDB" id="B3RL27"/>
<dbReference type="InterPro" id="IPR035967">
    <property type="entry name" value="SWAP/Surp_sf"/>
</dbReference>
<keyword evidence="18" id="KW-1185">Reference proteome</keyword>
<keyword evidence="7" id="KW-0832">Ubl conjugation</keyword>
<evidence type="ECO:0000256" key="7">
    <source>
        <dbReference type="ARBA" id="ARBA00022843"/>
    </source>
</evidence>
<evidence type="ECO:0000256" key="5">
    <source>
        <dbReference type="ARBA" id="ARBA00022728"/>
    </source>
</evidence>
<name>B3RL27_TRIAD</name>
<dbReference type="FunCoup" id="B3RL27">
    <property type="interactions" value="2636"/>
</dbReference>
<feature type="compositionally biased region" description="Basic and acidic residues" evidence="14">
    <location>
        <begin position="333"/>
        <end position="346"/>
    </location>
</feature>
<dbReference type="Proteomes" id="UP000009022">
    <property type="component" value="Unassembled WGS sequence"/>
</dbReference>
<evidence type="ECO:0000256" key="1">
    <source>
        <dbReference type="ARBA" id="ARBA00004324"/>
    </source>
</evidence>
<dbReference type="GO" id="GO:0016607">
    <property type="term" value="C:nuclear speck"/>
    <property type="evidence" value="ECO:0007669"/>
    <property type="project" value="UniProtKB-SubCell"/>
</dbReference>
<dbReference type="GO" id="GO:0003723">
    <property type="term" value="F:RNA binding"/>
    <property type="evidence" value="ECO:0000318"/>
    <property type="project" value="GO_Central"/>
</dbReference>
<dbReference type="Pfam" id="PF12230">
    <property type="entry name" value="PRP21_like_P"/>
    <property type="match status" value="1"/>
</dbReference>
<evidence type="ECO:0000313" key="17">
    <source>
        <dbReference type="EMBL" id="EDV29477.1"/>
    </source>
</evidence>
<feature type="compositionally biased region" description="Basic and acidic residues" evidence="14">
    <location>
        <begin position="610"/>
        <end position="632"/>
    </location>
</feature>
<evidence type="ECO:0000259" key="15">
    <source>
        <dbReference type="PROSITE" id="PS50053"/>
    </source>
</evidence>
<evidence type="ECO:0000256" key="10">
    <source>
        <dbReference type="ARBA" id="ARBA00023242"/>
    </source>
</evidence>
<dbReference type="InterPro" id="IPR035563">
    <property type="entry name" value="SF3As1_ubi"/>
</dbReference>
<dbReference type="OrthoDB" id="447637at2759"/>
<evidence type="ECO:0000313" key="18">
    <source>
        <dbReference type="Proteomes" id="UP000009022"/>
    </source>
</evidence>
<dbReference type="PROSITE" id="PS50128">
    <property type="entry name" value="SURP"/>
    <property type="match status" value="2"/>
</dbReference>
<dbReference type="HOGENOM" id="CLU_013259_1_0_1"/>
<dbReference type="FunFam" id="3.10.20.90:FF:000091">
    <property type="entry name" value="Splicing factor 3A subunit 1"/>
    <property type="match status" value="1"/>
</dbReference>
<dbReference type="InParanoid" id="B3RL27"/>
<evidence type="ECO:0000256" key="4">
    <source>
        <dbReference type="ARBA" id="ARBA00022664"/>
    </source>
</evidence>
<dbReference type="GeneID" id="6749105"/>
<dbReference type="RefSeq" id="XP_002108679.1">
    <property type="nucleotide sequence ID" value="XM_002108643.1"/>
</dbReference>
<dbReference type="PROSITE" id="PS50053">
    <property type="entry name" value="UBIQUITIN_2"/>
    <property type="match status" value="1"/>
</dbReference>
<dbReference type="InterPro" id="IPR045146">
    <property type="entry name" value="SF3A1"/>
</dbReference>
<keyword evidence="5" id="KW-0747">Spliceosome</keyword>
<evidence type="ECO:0000256" key="11">
    <source>
        <dbReference type="ARBA" id="ARBA00060058"/>
    </source>
</evidence>
<feature type="compositionally biased region" description="Polar residues" evidence="14">
    <location>
        <begin position="1"/>
        <end position="17"/>
    </location>
</feature>
<comment type="function">
    <text evidence="11">Component of the 17S U2 SnRNP complex of the spliceosome, a large ribonucleoprotein complex that removes introns from transcribed pre-mRNAs. The 17S U2 SnRNP complex (1) directly participates in early spliceosome assembly and (2) mediates recognition of the intron branch site during pre-mRNA splicing by promoting the selection of the pre-mRNA branch-site adenosine, the nucleophile for the first step of splicing. Within the 17S U2 SnRNP complex, SF3A1 is part of the SF3A subcomplex that contributes to the assembly of the 17S U2 snRNP, and the subsequent assembly of the pre-spliceosome 'E' complex and the pre-catalytic spliceosome 'A' complex. Involved in pre-mRNA splicing as a component of pre-catalytic spliceosome 'B' complexes.</text>
</comment>
<feature type="domain" description="SURP motif" evidence="16">
    <location>
        <begin position="138"/>
        <end position="180"/>
    </location>
</feature>
<feature type="region of interest" description="Disordered" evidence="14">
    <location>
        <begin position="589"/>
        <end position="632"/>
    </location>
</feature>
<keyword evidence="9" id="KW-0508">mRNA splicing</keyword>
<evidence type="ECO:0000256" key="8">
    <source>
        <dbReference type="ARBA" id="ARBA00022990"/>
    </source>
</evidence>
<keyword evidence="10" id="KW-0539">Nucleus</keyword>
<evidence type="ECO:0000256" key="3">
    <source>
        <dbReference type="ARBA" id="ARBA00022553"/>
    </source>
</evidence>
<dbReference type="OMA" id="HAYYRHR"/>
<dbReference type="Pfam" id="PF01805">
    <property type="entry name" value="Surp"/>
    <property type="match status" value="2"/>
</dbReference>
<dbReference type="GO" id="GO:0005686">
    <property type="term" value="C:U2 snRNP"/>
    <property type="evidence" value="ECO:0000318"/>
    <property type="project" value="GO_Central"/>
</dbReference>
<dbReference type="CDD" id="cd01800">
    <property type="entry name" value="Ubl_SF3a120"/>
    <property type="match status" value="1"/>
</dbReference>
<accession>B3RL27</accession>
<organism evidence="17 18">
    <name type="scientific">Trichoplax adhaerens</name>
    <name type="common">Trichoplax reptans</name>
    <dbReference type="NCBI Taxonomy" id="10228"/>
    <lineage>
        <taxon>Eukaryota</taxon>
        <taxon>Metazoa</taxon>
        <taxon>Placozoa</taxon>
        <taxon>Uniplacotomia</taxon>
        <taxon>Trichoplacea</taxon>
        <taxon>Trichoplacidae</taxon>
        <taxon>Trichoplax</taxon>
    </lineage>
</organism>
<dbReference type="InterPro" id="IPR022030">
    <property type="entry name" value="SF3A1_dom"/>
</dbReference>
<evidence type="ECO:0000256" key="2">
    <source>
        <dbReference type="ARBA" id="ARBA00022499"/>
    </source>
</evidence>
<sequence length="738" mass="82686">MPSVEASQIETNGNGEQNIEEEPSKPVIGIIYPPPEVRNIVDKTASFVARNGLEFETRIRHNEANNPKFNFLNSNDPYHAYYQHKLINFREGNSTTEPPKQQQSIQSQITETFIPKDPPPAPQFIAEPPSISAFDLDLVKLTALFVARNGRQFLTNLMSREHNNYQFDFLKPQHSLFQYFTKLVEQYTNVLIPPKDIVQKLKEDCRDSSNILDRVKYAVNWGKYKEEQRQKEEAEQDRERIAFAQVDWHDFVVVETVPFKDDEKDNLPPPVTPEELGIRIIAQQRYEEEQRTTEVEMEVDEDDQESSPPPLPPTEADNASMPPPLPPVANAVVKKDYDPKSSKKLSESTTQYLISPLTGEKVPVDKMDEHMKYGLLDPEWRSDRDRSMKERMEQLAVYAVGGDIGDHLKNLASRRTDIFGAADEETIIGKKIGEDEIAKAKDQKAIWDGHSGSMGSVTRAARANITTEDVEMAEKRAAGITREGEDNIGPTVTSKTTELSHLSNPTPTSSTNTLPRPPMSMPSLPRSLPPPPPPQSFAPGITPMQSNNTMRPTSLPFSHPPPPGVPSHANPGNMPRVPMPPRHGFMLAPQPPPPGQGGFAPRPPSGMLRPRAEPTREPDKAEPLQKKLKADTDTGLTPEAEFLARNPPFVTFKVQVPSLPEKNEWKLNGQMISFNLPLKDQISTIKTKIHESTGLPSGKQKLQIGTIFIKDSFSLAYYNVTPATVIQLQLKERGGRKK</sequence>
<evidence type="ECO:0000256" key="13">
    <source>
        <dbReference type="ARBA" id="ARBA00074916"/>
    </source>
</evidence>
<dbReference type="KEGG" id="tad:TRIADDRAFT_19623"/>
<evidence type="ECO:0000259" key="16">
    <source>
        <dbReference type="PROSITE" id="PS50128"/>
    </source>
</evidence>
<dbReference type="GO" id="GO:0071004">
    <property type="term" value="C:U2-type prespliceosome"/>
    <property type="evidence" value="ECO:0000318"/>
    <property type="project" value="GO_Central"/>
</dbReference>
<dbReference type="Gene3D" id="1.10.10.790">
    <property type="entry name" value="Surp module"/>
    <property type="match status" value="2"/>
</dbReference>
<dbReference type="SMART" id="SM00648">
    <property type="entry name" value="SWAP"/>
    <property type="match status" value="2"/>
</dbReference>
<keyword evidence="8" id="KW-0007">Acetylation</keyword>
<comment type="subcellular location">
    <subcellularLocation>
        <location evidence="1">Nucleus speckle</location>
    </subcellularLocation>
</comment>
<dbReference type="eggNOG" id="KOG0007">
    <property type="taxonomic scope" value="Eukaryota"/>
</dbReference>
<dbReference type="InterPro" id="IPR029071">
    <property type="entry name" value="Ubiquitin-like_domsf"/>
</dbReference>
<evidence type="ECO:0000256" key="12">
    <source>
        <dbReference type="ARBA" id="ARBA00061882"/>
    </source>
</evidence>
<feature type="domain" description="SURP motif" evidence="16">
    <location>
        <begin position="40"/>
        <end position="82"/>
    </location>
</feature>
<keyword evidence="6" id="KW-0677">Repeat</keyword>
<feature type="domain" description="Ubiquitin-like" evidence="15">
    <location>
        <begin position="652"/>
        <end position="735"/>
    </location>
</feature>
<keyword evidence="2" id="KW-1017">Isopeptide bond</keyword>
<dbReference type="Gene3D" id="3.10.20.90">
    <property type="entry name" value="Phosphatidylinositol 3-kinase Catalytic Subunit, Chain A, domain 1"/>
    <property type="match status" value="1"/>
</dbReference>
<dbReference type="Pfam" id="PF00240">
    <property type="entry name" value="ubiquitin"/>
    <property type="match status" value="1"/>
</dbReference>
<keyword evidence="4" id="KW-0507">mRNA processing</keyword>
<dbReference type="GO" id="GO:0045292">
    <property type="term" value="P:mRNA cis splicing, via spliceosome"/>
    <property type="evidence" value="ECO:0007669"/>
    <property type="project" value="InterPro"/>
</dbReference>
<dbReference type="InterPro" id="IPR000626">
    <property type="entry name" value="Ubiquitin-like_dom"/>
</dbReference>
<dbReference type="FunFam" id="1.10.10.790:FF:000001">
    <property type="entry name" value="Splicing factor 3a, subunit 1"/>
    <property type="match status" value="1"/>
</dbReference>
<evidence type="ECO:0000256" key="6">
    <source>
        <dbReference type="ARBA" id="ARBA00022737"/>
    </source>
</evidence>
<dbReference type="PANTHER" id="PTHR15316">
    <property type="entry name" value="SPLICEOSOME ASSOCIATED PROTEIN 114/SWAP SPLICING FACTOR-RELATED"/>
    <property type="match status" value="1"/>
</dbReference>
<feature type="compositionally biased region" description="Pro residues" evidence="14">
    <location>
        <begin position="527"/>
        <end position="536"/>
    </location>
</feature>
<dbReference type="GO" id="GO:0071013">
    <property type="term" value="C:catalytic step 2 spliceosome"/>
    <property type="evidence" value="ECO:0000318"/>
    <property type="project" value="GO_Central"/>
</dbReference>
<protein>
    <recommendedName>
        <fullName evidence="13">Splicing factor 3A subunit 1</fullName>
    </recommendedName>
</protein>